<accession>A0AAJ0UJ87</accession>
<dbReference type="PROSITE" id="PS00867">
    <property type="entry name" value="CPSASE_2"/>
    <property type="match status" value="1"/>
</dbReference>
<evidence type="ECO:0000256" key="2">
    <source>
        <dbReference type="ARBA" id="ARBA00022741"/>
    </source>
</evidence>
<dbReference type="GO" id="GO:0016874">
    <property type="term" value="F:ligase activity"/>
    <property type="evidence" value="ECO:0007669"/>
    <property type="project" value="UniProtKB-KW"/>
</dbReference>
<feature type="domain" description="ATP-grasp" evidence="5">
    <location>
        <begin position="111"/>
        <end position="323"/>
    </location>
</feature>
<dbReference type="RefSeq" id="WP_201247071.1">
    <property type="nucleotide sequence ID" value="NZ_NHSF01000082.1"/>
</dbReference>
<dbReference type="SUPFAM" id="SSF56059">
    <property type="entry name" value="Glutathione synthetase ATP-binding domain-like"/>
    <property type="match status" value="1"/>
</dbReference>
<dbReference type="PANTHER" id="PTHR43585">
    <property type="entry name" value="FUMIPYRROLE BIOSYNTHESIS PROTEIN C"/>
    <property type="match status" value="1"/>
</dbReference>
<dbReference type="AlphaFoldDB" id="A0AAJ0UJ87"/>
<keyword evidence="1 6" id="KW-0436">Ligase</keyword>
<dbReference type="Proteomes" id="UP001296967">
    <property type="component" value="Unassembled WGS sequence"/>
</dbReference>
<evidence type="ECO:0000259" key="5">
    <source>
        <dbReference type="PROSITE" id="PS50975"/>
    </source>
</evidence>
<reference evidence="6" key="1">
    <citation type="submission" date="2017-05" db="EMBL/GenBank/DDBJ databases">
        <authorList>
            <person name="Imhoff J.F."/>
            <person name="Rahn T."/>
            <person name="Kuenzel S."/>
            <person name="Neulinger S.C."/>
        </authorList>
    </citation>
    <scope>NUCLEOTIDE SEQUENCE</scope>
    <source>
        <strain evidence="6">DSM 4395</strain>
    </source>
</reference>
<gene>
    <name evidence="6" type="ORF">CCR82_17230</name>
</gene>
<dbReference type="Gene3D" id="3.30.470.20">
    <property type="entry name" value="ATP-grasp fold, B domain"/>
    <property type="match status" value="1"/>
</dbReference>
<dbReference type="InterPro" id="IPR011761">
    <property type="entry name" value="ATP-grasp"/>
</dbReference>
<dbReference type="EMBL" id="NHSF01000082">
    <property type="protein sequence ID" value="MBK5932228.1"/>
    <property type="molecule type" value="Genomic_DNA"/>
</dbReference>
<organism evidence="6 7">
    <name type="scientific">Halochromatium salexigens</name>
    <name type="common">Chromatium salexigens</name>
    <dbReference type="NCBI Taxonomy" id="49447"/>
    <lineage>
        <taxon>Bacteria</taxon>
        <taxon>Pseudomonadati</taxon>
        <taxon>Pseudomonadota</taxon>
        <taxon>Gammaproteobacteria</taxon>
        <taxon>Chromatiales</taxon>
        <taxon>Chromatiaceae</taxon>
        <taxon>Halochromatium</taxon>
    </lineage>
</organism>
<dbReference type="GO" id="GO:0005524">
    <property type="term" value="F:ATP binding"/>
    <property type="evidence" value="ECO:0007669"/>
    <property type="project" value="UniProtKB-UniRule"/>
</dbReference>
<dbReference type="GO" id="GO:0046872">
    <property type="term" value="F:metal ion binding"/>
    <property type="evidence" value="ECO:0007669"/>
    <property type="project" value="InterPro"/>
</dbReference>
<proteinExistence type="predicted"/>
<evidence type="ECO:0000313" key="7">
    <source>
        <dbReference type="Proteomes" id="UP001296967"/>
    </source>
</evidence>
<dbReference type="PANTHER" id="PTHR43585:SF2">
    <property type="entry name" value="ATP-GRASP ENZYME FSQD"/>
    <property type="match status" value="1"/>
</dbReference>
<keyword evidence="2 4" id="KW-0547">Nucleotide-binding</keyword>
<keyword evidence="7" id="KW-1185">Reference proteome</keyword>
<sequence length="437" mass="49075">MPEKRQLFFVGLDAFNQETLETLLQANEFDFLPALTLAEMRDDPDVDVAELIELAAARMAEAPGGPAGVASFFDFPGTIIAAALAERFGLPGPGLEPIFKCEHKYWSRLEQQKVVPEHIPAFVAFDPRDDDAYAKIGMLPPFWIKPVKSFRSYLAYAINGPRPFADIMEVCRERGGAITEPFRAVMRAYDMPPELTEMPESFIAESSIGGAQCTLEGYAYDGKVVVYGVVDSVREATSSSFARYEYPSILPLEIQHRMMDVTRLVIQQFGFAHGPFNVEFFYDQTNDKVWLLEVNPRASQSHADLFEKVHGVSHLSVVVDLALGHKPAPLGRQGRWNVAAHFFTRAFEPGRVTFVPKPETLTRVSRRQGDTRIQVMVKKGDDLLTLANQDSYSFELANAYIGGRDRTELLDKYDQVLDALQFDIEFEVETEYHTPAA</sequence>
<evidence type="ECO:0000313" key="6">
    <source>
        <dbReference type="EMBL" id="MBK5932228.1"/>
    </source>
</evidence>
<dbReference type="InterPro" id="IPR052032">
    <property type="entry name" value="ATP-dep_AA_Ligase"/>
</dbReference>
<evidence type="ECO:0000256" key="4">
    <source>
        <dbReference type="PROSITE-ProRule" id="PRU00409"/>
    </source>
</evidence>
<comment type="caution">
    <text evidence="6">The sequence shown here is derived from an EMBL/GenBank/DDBJ whole genome shotgun (WGS) entry which is preliminary data.</text>
</comment>
<evidence type="ECO:0000256" key="1">
    <source>
        <dbReference type="ARBA" id="ARBA00022598"/>
    </source>
</evidence>
<dbReference type="Pfam" id="PF13535">
    <property type="entry name" value="ATP-grasp_4"/>
    <property type="match status" value="1"/>
</dbReference>
<evidence type="ECO:0000256" key="3">
    <source>
        <dbReference type="ARBA" id="ARBA00022840"/>
    </source>
</evidence>
<dbReference type="InterPro" id="IPR005479">
    <property type="entry name" value="CPAse_ATP-bd"/>
</dbReference>
<dbReference type="PROSITE" id="PS50975">
    <property type="entry name" value="ATP_GRASP"/>
    <property type="match status" value="1"/>
</dbReference>
<keyword evidence="3 4" id="KW-0067">ATP-binding</keyword>
<protein>
    <submittedName>
        <fullName evidence="6">D-alanine--D-alanine ligase</fullName>
    </submittedName>
</protein>
<reference evidence="6" key="2">
    <citation type="journal article" date="2020" name="Microorganisms">
        <title>Osmotic Adaptation and Compatible Solute Biosynthesis of Phototrophic Bacteria as Revealed from Genome Analyses.</title>
        <authorList>
            <person name="Imhoff J.F."/>
            <person name="Rahn T."/>
            <person name="Kunzel S."/>
            <person name="Keller A."/>
            <person name="Neulinger S.C."/>
        </authorList>
    </citation>
    <scope>NUCLEOTIDE SEQUENCE</scope>
    <source>
        <strain evidence="6">DSM 4395</strain>
    </source>
</reference>
<name>A0AAJ0UJ87_HALSE</name>